<protein>
    <recommendedName>
        <fullName evidence="2">Rieske domain-containing protein</fullName>
    </recommendedName>
</protein>
<evidence type="ECO:0000313" key="1">
    <source>
        <dbReference type="EMBL" id="XAY05112.1"/>
    </source>
</evidence>
<sequence length="49" mass="5252">MNTTSTAAALLEPIPAHESCGNRVDEQGTIVCHGSFTWKLRRAAEPGAR</sequence>
<reference evidence="1" key="1">
    <citation type="submission" date="2022-12" db="EMBL/GenBank/DDBJ databases">
        <title>Paraconexibacter alkalitolerans sp. nov. and Baekduia alba sp. nov., isolated from soil and emended description of the genera Paraconexibacter (Chun et al., 2020) and Baekduia (An et al., 2020).</title>
        <authorList>
            <person name="Vieira S."/>
            <person name="Huber K.J."/>
            <person name="Geppert A."/>
            <person name="Wolf J."/>
            <person name="Neumann-Schaal M."/>
            <person name="Muesken M."/>
            <person name="Overmann J."/>
        </authorList>
    </citation>
    <scope>NUCLEOTIDE SEQUENCE</scope>
    <source>
        <strain evidence="1">AEG42_29</strain>
    </source>
</reference>
<accession>A0AAU7AUG4</accession>
<dbReference type="KEGG" id="parq:DSM112329_01956"/>
<dbReference type="EMBL" id="CP114014">
    <property type="protein sequence ID" value="XAY05112.1"/>
    <property type="molecule type" value="Genomic_DNA"/>
</dbReference>
<dbReference type="AlphaFoldDB" id="A0AAU7AUG4"/>
<evidence type="ECO:0008006" key="2">
    <source>
        <dbReference type="Google" id="ProtNLM"/>
    </source>
</evidence>
<organism evidence="1">
    <name type="scientific">Paraconexibacter sp. AEG42_29</name>
    <dbReference type="NCBI Taxonomy" id="2997339"/>
    <lineage>
        <taxon>Bacteria</taxon>
        <taxon>Bacillati</taxon>
        <taxon>Actinomycetota</taxon>
        <taxon>Thermoleophilia</taxon>
        <taxon>Solirubrobacterales</taxon>
        <taxon>Paraconexibacteraceae</taxon>
        <taxon>Paraconexibacter</taxon>
    </lineage>
</organism>
<proteinExistence type="predicted"/>
<gene>
    <name evidence="1" type="ORF">DSM112329_01956</name>
</gene>
<dbReference type="RefSeq" id="WP_354701630.1">
    <property type="nucleotide sequence ID" value="NZ_CP114014.1"/>
</dbReference>
<name>A0AAU7AUG4_9ACTN</name>